<dbReference type="SMART" id="SM00181">
    <property type="entry name" value="EGF"/>
    <property type="match status" value="20"/>
</dbReference>
<keyword evidence="8" id="KW-1133">Transmembrane helix</keyword>
<dbReference type="STRING" id="990121.A0A0V1ADR6"/>
<dbReference type="Gene3D" id="2.10.25.10">
    <property type="entry name" value="Laminin"/>
    <property type="match status" value="15"/>
</dbReference>
<dbReference type="InterPro" id="IPR049883">
    <property type="entry name" value="NOTCH1_EGF-like"/>
</dbReference>
<comment type="caution">
    <text evidence="12">Lacks conserved residue(s) required for the propagation of feature annotation.</text>
</comment>
<evidence type="ECO:0000313" key="15">
    <source>
        <dbReference type="EMBL" id="KRY22987.1"/>
    </source>
</evidence>
<feature type="non-terminal residue" evidence="15">
    <location>
        <position position="1153"/>
    </location>
</feature>
<evidence type="ECO:0000256" key="1">
    <source>
        <dbReference type="ARBA" id="ARBA00004251"/>
    </source>
</evidence>
<evidence type="ECO:0000256" key="11">
    <source>
        <dbReference type="ARBA" id="ARBA00023180"/>
    </source>
</evidence>
<keyword evidence="9" id="KW-0472">Membrane</keyword>
<feature type="signal peptide" evidence="13">
    <location>
        <begin position="1"/>
        <end position="27"/>
    </location>
</feature>
<evidence type="ECO:0000256" key="9">
    <source>
        <dbReference type="ARBA" id="ARBA00023136"/>
    </source>
</evidence>
<evidence type="ECO:0000256" key="2">
    <source>
        <dbReference type="ARBA" id="ARBA00022475"/>
    </source>
</evidence>
<name>A0A0V1ADR6_9BILA</name>
<evidence type="ECO:0000256" key="12">
    <source>
        <dbReference type="PROSITE-ProRule" id="PRU00076"/>
    </source>
</evidence>
<dbReference type="PRINTS" id="PR01983">
    <property type="entry name" value="NOTCH"/>
</dbReference>
<feature type="disulfide bond" evidence="12">
    <location>
        <begin position="958"/>
        <end position="967"/>
    </location>
</feature>
<dbReference type="GO" id="GO:0045197">
    <property type="term" value="P:establishment or maintenance of epithelial cell apical/basal polarity"/>
    <property type="evidence" value="ECO:0007669"/>
    <property type="project" value="TreeGrafter"/>
</dbReference>
<dbReference type="InterPro" id="IPR000152">
    <property type="entry name" value="EGF-type_Asp/Asn_hydroxyl_site"/>
</dbReference>
<feature type="disulfide bond" evidence="12">
    <location>
        <begin position="836"/>
        <end position="845"/>
    </location>
</feature>
<feature type="disulfide bond" evidence="12">
    <location>
        <begin position="390"/>
        <end position="399"/>
    </location>
</feature>
<dbReference type="GO" id="GO:0032991">
    <property type="term" value="C:protein-containing complex"/>
    <property type="evidence" value="ECO:0007669"/>
    <property type="project" value="TreeGrafter"/>
</dbReference>
<feature type="disulfide bond" evidence="12">
    <location>
        <begin position="471"/>
        <end position="480"/>
    </location>
</feature>
<feature type="disulfide bond" evidence="12">
    <location>
        <begin position="272"/>
        <end position="281"/>
    </location>
</feature>
<dbReference type="CDD" id="cd00054">
    <property type="entry name" value="EGF_CA"/>
    <property type="match status" value="7"/>
</dbReference>
<dbReference type="GO" id="GO:0023052">
    <property type="term" value="P:signaling"/>
    <property type="evidence" value="ECO:0007669"/>
    <property type="project" value="UniProtKB-ARBA"/>
</dbReference>
<feature type="disulfide bond" evidence="12">
    <location>
        <begin position="367"/>
        <end position="377"/>
    </location>
</feature>
<dbReference type="FunFam" id="2.10.25.10:FF:000327">
    <property type="entry name" value="neurogenic locus notch homolog protein 4"/>
    <property type="match status" value="1"/>
</dbReference>
<dbReference type="SMART" id="SM00179">
    <property type="entry name" value="EGF_CA"/>
    <property type="match status" value="14"/>
</dbReference>
<dbReference type="PROSITE" id="PS01187">
    <property type="entry name" value="EGF_CA"/>
    <property type="match status" value="3"/>
</dbReference>
<evidence type="ECO:0000256" key="6">
    <source>
        <dbReference type="ARBA" id="ARBA00022737"/>
    </source>
</evidence>
<feature type="domain" description="EGF-like" evidence="14">
    <location>
        <begin position="363"/>
        <end position="400"/>
    </location>
</feature>
<comment type="subcellular location">
    <subcellularLocation>
        <location evidence="1">Cell membrane</location>
        <topology evidence="1">Single-pass type I membrane protein</topology>
    </subcellularLocation>
</comment>
<feature type="domain" description="EGF-like" evidence="14">
    <location>
        <begin position="725"/>
        <end position="764"/>
    </location>
</feature>
<feature type="domain" description="EGF-like" evidence="14">
    <location>
        <begin position="325"/>
        <end position="362"/>
    </location>
</feature>
<dbReference type="InterPro" id="IPR051022">
    <property type="entry name" value="Notch_Cell-Fate_Det"/>
</dbReference>
<evidence type="ECO:0000256" key="7">
    <source>
        <dbReference type="ARBA" id="ARBA00022837"/>
    </source>
</evidence>
<dbReference type="PANTHER" id="PTHR24049:SF22">
    <property type="entry name" value="DROSOPHILA CRUMBS HOMOLOG"/>
    <property type="match status" value="1"/>
</dbReference>
<feature type="domain" description="EGF-like" evidence="14">
    <location>
        <begin position="284"/>
        <end position="323"/>
    </location>
</feature>
<keyword evidence="10 12" id="KW-1015">Disulfide bond</keyword>
<dbReference type="GO" id="GO:0005509">
    <property type="term" value="F:calcium ion binding"/>
    <property type="evidence" value="ECO:0007669"/>
    <property type="project" value="InterPro"/>
</dbReference>
<feature type="domain" description="EGF-like" evidence="14">
    <location>
        <begin position="247"/>
        <end position="282"/>
    </location>
</feature>
<feature type="domain" description="EGF-like" evidence="14">
    <location>
        <begin position="766"/>
        <end position="805"/>
    </location>
</feature>
<keyword evidence="2" id="KW-1003">Cell membrane</keyword>
<dbReference type="FunFam" id="2.10.25.10:FF:000391">
    <property type="entry name" value="Weary, isoform C"/>
    <property type="match status" value="1"/>
</dbReference>
<gene>
    <name evidence="15" type="primary">notch1</name>
    <name evidence="15" type="ORF">T12_2425</name>
</gene>
<feature type="domain" description="EGF-like" evidence="14">
    <location>
        <begin position="645"/>
        <end position="682"/>
    </location>
</feature>
<dbReference type="Pfam" id="PF00008">
    <property type="entry name" value="EGF"/>
    <property type="match status" value="8"/>
</dbReference>
<dbReference type="InterPro" id="IPR000742">
    <property type="entry name" value="EGF"/>
</dbReference>
<dbReference type="InterPro" id="IPR018097">
    <property type="entry name" value="EGF_Ca-bd_CS"/>
</dbReference>
<feature type="domain" description="EGF-like" evidence="14">
    <location>
        <begin position="563"/>
        <end position="602"/>
    </location>
</feature>
<proteinExistence type="predicted"/>
<dbReference type="AlphaFoldDB" id="A0A0V1ADR6"/>
<evidence type="ECO:0000256" key="8">
    <source>
        <dbReference type="ARBA" id="ARBA00022989"/>
    </source>
</evidence>
<feature type="chain" id="PRO_5006874551" evidence="13">
    <location>
        <begin position="28"/>
        <end position="1153"/>
    </location>
</feature>
<evidence type="ECO:0000313" key="16">
    <source>
        <dbReference type="Proteomes" id="UP000054783"/>
    </source>
</evidence>
<dbReference type="InterPro" id="IPR013032">
    <property type="entry name" value="EGF-like_CS"/>
</dbReference>
<feature type="domain" description="EGF-like" evidence="14">
    <location>
        <begin position="807"/>
        <end position="846"/>
    </location>
</feature>
<feature type="disulfide bond" evidence="12">
    <location>
        <begin position="754"/>
        <end position="763"/>
    </location>
</feature>
<dbReference type="GO" id="GO:0007154">
    <property type="term" value="P:cell communication"/>
    <property type="evidence" value="ECO:0007669"/>
    <property type="project" value="UniProtKB-ARBA"/>
</dbReference>
<dbReference type="FunFam" id="2.10.25.10:FF:000063">
    <property type="entry name" value="Slit guidance ligand 2"/>
    <property type="match status" value="2"/>
</dbReference>
<feature type="domain" description="EGF-like" evidence="14">
    <location>
        <begin position="483"/>
        <end position="520"/>
    </location>
</feature>
<keyword evidence="11" id="KW-0325">Glycoprotein</keyword>
<evidence type="ECO:0000259" key="14">
    <source>
        <dbReference type="PROSITE" id="PS50026"/>
    </source>
</evidence>
<dbReference type="EMBL" id="JYDQ01000006">
    <property type="protein sequence ID" value="KRY22987.1"/>
    <property type="molecule type" value="Genomic_DNA"/>
</dbReference>
<keyword evidence="7" id="KW-0106">Calcium</keyword>
<dbReference type="OrthoDB" id="430340at2759"/>
<feature type="disulfide bond" evidence="12">
    <location>
        <begin position="510"/>
        <end position="519"/>
    </location>
</feature>
<dbReference type="PROSITE" id="PS50026">
    <property type="entry name" value="EGF_3"/>
    <property type="match status" value="17"/>
</dbReference>
<feature type="domain" description="EGF-like" evidence="14">
    <location>
        <begin position="1011"/>
        <end position="1048"/>
    </location>
</feature>
<dbReference type="GO" id="GO:0007157">
    <property type="term" value="P:heterophilic cell-cell adhesion via plasma membrane cell adhesion molecules"/>
    <property type="evidence" value="ECO:0007669"/>
    <property type="project" value="TreeGrafter"/>
</dbReference>
<dbReference type="PROSITE" id="PS01186">
    <property type="entry name" value="EGF_2"/>
    <property type="match status" value="14"/>
</dbReference>
<feature type="domain" description="EGF-like" evidence="14">
    <location>
        <begin position="931"/>
        <end position="968"/>
    </location>
</feature>
<feature type="disulfide bond" evidence="12">
    <location>
        <begin position="795"/>
        <end position="804"/>
    </location>
</feature>
<dbReference type="PANTHER" id="PTHR24049">
    <property type="entry name" value="CRUMBS FAMILY MEMBER"/>
    <property type="match status" value="1"/>
</dbReference>
<feature type="disulfide bond" evidence="12">
    <location>
        <begin position="592"/>
        <end position="601"/>
    </location>
</feature>
<keyword evidence="4" id="KW-0812">Transmembrane</keyword>
<dbReference type="Pfam" id="PF12661">
    <property type="entry name" value="hEGF"/>
    <property type="match status" value="1"/>
</dbReference>
<feature type="disulfide bond" evidence="12">
    <location>
        <begin position="352"/>
        <end position="361"/>
    </location>
</feature>
<evidence type="ECO:0000256" key="13">
    <source>
        <dbReference type="SAM" id="SignalP"/>
    </source>
</evidence>
<feature type="domain" description="EGF-like" evidence="14">
    <location>
        <begin position="604"/>
        <end position="643"/>
    </location>
</feature>
<feature type="disulfide bond" evidence="12">
    <location>
        <begin position="633"/>
        <end position="642"/>
    </location>
</feature>
<dbReference type="SUPFAM" id="SSF57196">
    <property type="entry name" value="EGF/Laminin"/>
    <property type="match status" value="16"/>
</dbReference>
<organism evidence="15 16">
    <name type="scientific">Trichinella patagoniensis</name>
    <dbReference type="NCBI Taxonomy" id="990121"/>
    <lineage>
        <taxon>Eukaryota</taxon>
        <taxon>Metazoa</taxon>
        <taxon>Ecdysozoa</taxon>
        <taxon>Nematoda</taxon>
        <taxon>Enoplea</taxon>
        <taxon>Dorylaimia</taxon>
        <taxon>Trichinellida</taxon>
        <taxon>Trichinellidae</taxon>
        <taxon>Trichinella</taxon>
    </lineage>
</organism>
<reference evidence="15 16" key="1">
    <citation type="submission" date="2015-01" db="EMBL/GenBank/DDBJ databases">
        <title>Evolution of Trichinella species and genotypes.</title>
        <authorList>
            <person name="Korhonen P.K."/>
            <person name="Edoardo P."/>
            <person name="Giuseppe L.R."/>
            <person name="Gasser R.B."/>
        </authorList>
    </citation>
    <scope>NUCLEOTIDE SEQUENCE [LARGE SCALE GENOMIC DNA]</scope>
    <source>
        <strain evidence="15">ISS2496</strain>
    </source>
</reference>
<accession>A0A0V1ADR6</accession>
<feature type="disulfide bond" evidence="12">
    <location>
        <begin position="251"/>
        <end position="261"/>
    </location>
</feature>
<keyword evidence="3 12" id="KW-0245">EGF-like domain</keyword>
<feature type="disulfide bond" evidence="12">
    <location>
        <begin position="877"/>
        <end position="886"/>
    </location>
</feature>
<sequence length="1153" mass="128858">MLLLHLLREMKLLNALLIFIFSTSSVAQDCLFNNDYVQVGNQLVFPSKHLEREGCFAWVQVSKRDNDYRRDLFKQHTCQTALPEAADISNPPNTFYNLEDVIIPRETLNRLLQQNIPAHYLTGLYYINSVKTVDIHYRGRKSVTHVSMRNVSNCQGMFSIIARKKTCFPLAFYRNPRSRALHYELITDDGTEEPHCLEWDYANRRCKTCVPPFEGYLCEKRKGEGICKSSCLYGACSDEDKCECILVIGACKSSPCKHGKCKSISYYYVCECDFPYKGFDCDIEKDMCTFKPCQNNASCVTKSELKDGFECLCSDIFTGKTCETRIDFCQGITCMYGGTCSNLNEGGYECLCKPMLSGKHCEKISMCEEISCNFGVCKYSVDESSVFCECKNGYTGKFCDSDINECIYQENPCKNNGTCVNTSGSYKCDCPSKFEGTHCEIKIDPCRSNPCSNQATCITLSDDLEEYECKCRIGFEGRLCEKKIDYCKNVTCANGGECINTDDNNYMCKCKTGFSGRHCEEIRICDLVSCIHGTCKYDLFENGDYVSFCNCNPGYQGKDCSIDIDECADKVNYPCLNNGTCFNDIGSYHCECSVKFEGEHCEKKIDPCRSSPCSNQATCITLSDDLEEYECKCRIGFEGRLCEKKIDYCKNVTCANGGECINTDDNNYMCKCKTGFSGRHCEEIRICDLVSCIHGTCKYDLFENGDYVSFCNCNPGYQGKDCSIDIDECADKVNYPCLNNGTCFNDIGSYHCECSVKFEGEHCEKKIDPCQTNLCQNQATCVDLDNEINAYECSCKPGFTGKLCETKIDFCEKVTCYYGGECVNLEGDQVGYVCKCKVGFSGKHCEKVEICKIAGCVHGNCTYKLFCDGDYSYQCVCDEGFEGKDCSIDIGPCLTKPCKNGATCIVVDYGTFVFHRCLCPNGYIGESCETKISSCGAIMCLNDGECRVRSDGGYVCYCPEGYMGQNCEFKHPCPGKFCTERISSCLYPDKVDDSQCTLCPIGYAGYNCETEIDGCLKVECLNGGICFATGVNTFRCNCPKGFYGRFCESELVSLVLKDLCLGVNCGTGYCSYTQEGGYKCVCHNGPCEGDNICFDTVCPNGTVCIGERDYHVCYREPGYDRISRKPDDHSAMIHDVKVTMMCLVGSLIFLGLV</sequence>
<feature type="disulfide bond" evidence="12">
    <location>
        <begin position="1038"/>
        <end position="1047"/>
    </location>
</feature>
<evidence type="ECO:0000256" key="4">
    <source>
        <dbReference type="ARBA" id="ARBA00022692"/>
    </source>
</evidence>
<dbReference type="InterPro" id="IPR001881">
    <property type="entry name" value="EGF-like_Ca-bd_dom"/>
</dbReference>
<evidence type="ECO:0000256" key="10">
    <source>
        <dbReference type="ARBA" id="ARBA00023157"/>
    </source>
</evidence>
<feature type="domain" description="EGF-like" evidence="14">
    <location>
        <begin position="442"/>
        <end position="481"/>
    </location>
</feature>
<comment type="caution">
    <text evidence="15">The sequence shown here is derived from an EMBL/GenBank/DDBJ whole genome shotgun (WGS) entry which is preliminary data.</text>
</comment>
<feature type="disulfide bond" evidence="12">
    <location>
        <begin position="919"/>
        <end position="928"/>
    </location>
</feature>
<feature type="disulfide bond" evidence="12">
    <location>
        <begin position="313"/>
        <end position="322"/>
    </location>
</feature>
<evidence type="ECO:0000256" key="3">
    <source>
        <dbReference type="ARBA" id="ARBA00022536"/>
    </source>
</evidence>
<keyword evidence="6" id="KW-0677">Repeat</keyword>
<keyword evidence="5 13" id="KW-0732">Signal</keyword>
<feature type="domain" description="EGF-like" evidence="14">
    <location>
        <begin position="852"/>
        <end position="887"/>
    </location>
</feature>
<protein>
    <submittedName>
        <fullName evidence="15">Neurogenic locus notch-like protein</fullName>
    </submittedName>
</protein>
<dbReference type="PROSITE" id="PS00010">
    <property type="entry name" value="ASX_HYDROXYL"/>
    <property type="match status" value="3"/>
</dbReference>
<feature type="domain" description="EGF-like" evidence="14">
    <location>
        <begin position="402"/>
        <end position="440"/>
    </location>
</feature>
<feature type="disulfide bond" evidence="12">
    <location>
        <begin position="430"/>
        <end position="439"/>
    </location>
</feature>
<dbReference type="Proteomes" id="UP000054783">
    <property type="component" value="Unassembled WGS sequence"/>
</dbReference>
<feature type="domain" description="EGF-like" evidence="14">
    <location>
        <begin position="889"/>
        <end position="929"/>
    </location>
</feature>
<dbReference type="PROSITE" id="PS00022">
    <property type="entry name" value="EGF_1"/>
    <property type="match status" value="19"/>
</dbReference>
<feature type="disulfide bond" evidence="12">
    <location>
        <begin position="672"/>
        <end position="681"/>
    </location>
</feature>
<keyword evidence="16" id="KW-1185">Reference proteome</keyword>
<evidence type="ECO:0000256" key="5">
    <source>
        <dbReference type="ARBA" id="ARBA00022729"/>
    </source>
</evidence>
<dbReference type="Pfam" id="PF07645">
    <property type="entry name" value="EGF_CA"/>
    <property type="match status" value="3"/>
</dbReference>
<dbReference type="GO" id="GO:0005886">
    <property type="term" value="C:plasma membrane"/>
    <property type="evidence" value="ECO:0007669"/>
    <property type="project" value="UniProtKB-SubCell"/>
</dbReference>